<dbReference type="RefSeq" id="WP_158219141.1">
    <property type="nucleotide sequence ID" value="NZ_BJUN01000048.1"/>
</dbReference>
<keyword evidence="3" id="KW-1185">Reference proteome</keyword>
<reference evidence="2 3" key="1">
    <citation type="submission" date="2019-07" db="EMBL/GenBank/DDBJ databases">
        <title>Whole genome shotgun sequence of Marinococcus halophilus NBRC 102359.</title>
        <authorList>
            <person name="Hosoyama A."/>
            <person name="Uohara A."/>
            <person name="Ohji S."/>
            <person name="Ichikawa N."/>
        </authorList>
    </citation>
    <scope>NUCLEOTIDE SEQUENCE [LARGE SCALE GENOMIC DNA]</scope>
    <source>
        <strain evidence="2 3">NBRC 102359</strain>
    </source>
</reference>
<gene>
    <name evidence="2" type="ORF">MHA01_32480</name>
</gene>
<organism evidence="2 3">
    <name type="scientific">Marinococcus halophilus</name>
    <dbReference type="NCBI Taxonomy" id="1371"/>
    <lineage>
        <taxon>Bacteria</taxon>
        <taxon>Bacillati</taxon>
        <taxon>Bacillota</taxon>
        <taxon>Bacilli</taxon>
        <taxon>Bacillales</taxon>
        <taxon>Bacillaceae</taxon>
        <taxon>Marinococcus</taxon>
    </lineage>
</organism>
<proteinExistence type="predicted"/>
<protein>
    <submittedName>
        <fullName evidence="2">Uncharacterized protein</fullName>
    </submittedName>
</protein>
<keyword evidence="1" id="KW-0812">Transmembrane</keyword>
<name>A0A510YB17_MARHA</name>
<comment type="caution">
    <text evidence="2">The sequence shown here is derived from an EMBL/GenBank/DDBJ whole genome shotgun (WGS) entry which is preliminary data.</text>
</comment>
<dbReference type="AlphaFoldDB" id="A0A510YB17"/>
<dbReference type="EMBL" id="BJUN01000048">
    <property type="protein sequence ID" value="GEK60343.1"/>
    <property type="molecule type" value="Genomic_DNA"/>
</dbReference>
<dbReference type="Proteomes" id="UP000321051">
    <property type="component" value="Unassembled WGS sequence"/>
</dbReference>
<sequence length="52" mass="5739">MVALIIGLILLLESFFLIFKGSKENRRFLRTAGIVSVPLAILLVWIGLAQIA</sequence>
<feature type="transmembrane region" description="Helical" evidence="1">
    <location>
        <begin position="32"/>
        <end position="51"/>
    </location>
</feature>
<evidence type="ECO:0000256" key="1">
    <source>
        <dbReference type="SAM" id="Phobius"/>
    </source>
</evidence>
<keyword evidence="1" id="KW-1133">Transmembrane helix</keyword>
<evidence type="ECO:0000313" key="2">
    <source>
        <dbReference type="EMBL" id="GEK60343.1"/>
    </source>
</evidence>
<keyword evidence="1" id="KW-0472">Membrane</keyword>
<accession>A0A510YB17</accession>
<evidence type="ECO:0000313" key="3">
    <source>
        <dbReference type="Proteomes" id="UP000321051"/>
    </source>
</evidence>